<evidence type="ECO:0000259" key="10">
    <source>
        <dbReference type="PROSITE" id="PS50105"/>
    </source>
</evidence>
<dbReference type="InterPro" id="IPR001660">
    <property type="entry name" value="SAM"/>
</dbReference>
<evidence type="ECO:0000256" key="6">
    <source>
        <dbReference type="ARBA" id="ARBA00023157"/>
    </source>
</evidence>
<feature type="region of interest" description="Disordered" evidence="9">
    <location>
        <begin position="1060"/>
        <end position="1089"/>
    </location>
</feature>
<organism evidence="12 13">
    <name type="scientific">Pomacea canaliculata</name>
    <name type="common">Golden apple snail</name>
    <dbReference type="NCBI Taxonomy" id="400727"/>
    <lineage>
        <taxon>Eukaryota</taxon>
        <taxon>Metazoa</taxon>
        <taxon>Spiralia</taxon>
        <taxon>Lophotrochozoa</taxon>
        <taxon>Mollusca</taxon>
        <taxon>Gastropoda</taxon>
        <taxon>Caenogastropoda</taxon>
        <taxon>Architaenioglossa</taxon>
        <taxon>Ampullarioidea</taxon>
        <taxon>Ampullariidae</taxon>
        <taxon>Pomacea</taxon>
    </lineage>
</organism>
<feature type="compositionally biased region" description="Basic and acidic residues" evidence="9">
    <location>
        <begin position="380"/>
        <end position="394"/>
    </location>
</feature>
<feature type="compositionally biased region" description="Basic and acidic residues" evidence="9">
    <location>
        <begin position="294"/>
        <end position="307"/>
    </location>
</feature>
<protein>
    <recommendedName>
        <fullName evidence="14">Peptidase M12B domain-containing protein</fullName>
    </recommendedName>
</protein>
<dbReference type="OrthoDB" id="6077228at2759"/>
<keyword evidence="13" id="KW-1185">Reference proteome</keyword>
<evidence type="ECO:0000256" key="3">
    <source>
        <dbReference type="ARBA" id="ARBA00022801"/>
    </source>
</evidence>
<dbReference type="PANTHER" id="PTHR14454:SF11">
    <property type="entry name" value="SERRANO, ISOFORM F"/>
    <property type="match status" value="1"/>
</dbReference>
<evidence type="ECO:0000256" key="1">
    <source>
        <dbReference type="ARBA" id="ARBA00022670"/>
    </source>
</evidence>
<dbReference type="Pfam" id="PF00536">
    <property type="entry name" value="SAM_1"/>
    <property type="match status" value="1"/>
</dbReference>
<keyword evidence="6" id="KW-1015">Disulfide bond</keyword>
<dbReference type="Proteomes" id="UP000245119">
    <property type="component" value="Linkage Group LG4"/>
</dbReference>
<keyword evidence="4 8" id="KW-0862">Zinc</keyword>
<sequence>MLQVLPRPPKNYAKFKYDDSQIYFTKQLFDGEAGQLPLFLVVNVGYDSEDDNHKYMEAFESGELLFAFKRGVQKRVLIHDSHSRTLSLPLSSPLTFNARSYPGGAEAVTVRDIVENMKLPVLMSFARIDNLVFDVDRVPVNHTFFGDLVLVAVYEEPFFYCLSVGGADGKPREKIQVLPRRLNQVAFSLVDGLVGVKDPQAKLKVVIEELAAASAKYSLDNDPFFQELAIVDKQRRVMTETEIPDYMEQDTFIDISYKRRDAPDPPGGPPPPPPRKTTTTTTEKASHTNTPVKRKNEVNKSKMKDASKTRNYETLVKVEDVDGHVYDLVNVDLDSKDLPLKAQAHHPLMMQSVLPLPAFPKKERSPERPGEFSPPPLPSRDGRSQSRKNVRTDSDDGGGSAGSLASIGSTTSDISSLTIDEVCERMQDLGLEKYSKKFRKHFIDGNLLTKLTDSNLKDEFKMNKPARCAYGNEEEEEEEEDRLVTQENFLVKTPALDILKRSFVSETVQVSHLQSKHRPRQTRSSTVDNMPDEILVALTSRGQEVRLRLRRNALATLNFPVYTLNNGHCVEQKTQGLQVRLLESSFYHGVESMAAIVVRRVNQYLQPFDLEGPLLINGTQFLLTPSRDLLPMHVDGRTHILKRILTTINFGHDFLDERSLMDKERRAARAEVRRNRRAGGGRVYVKRDAPVTHTVELIIIADFEIYNRFFEYSKGNRTDALAQMKLYYVFMTNLMDIRYSSVTAIDPSLVIRVALVSLVVTDVKHEAVWTERNKLSAGKIDAERTLYAFRDWLGANSNIPRADHWMLFTGYPHFCLMSVLVIAGIAFIGTLCTDSAVSVVEEYFTATSGAVSAHELGHSMDADHDGAYKPQCTDDDNHVMSTIATFPREAAKASNPWKFSPCSVDAFGAYLDTIQCARRPPPKSLSTSEFGGLYLDADAQCELAMGPGSYFCRSVQVRLGVDLMCRRMYCYLPKEPGFCASVVPQEYTSCDNKKWCELGLCVYNQAAPQTIEGCPQGDDKVYGCKTADCSVKKVREASCCRTCAERRGITLPVQTVGPFLSSTTPRMSTDSDETLPPVLDDTTARKGTFTTPMSEMKTTITAAVVTSTPIITQPTTTPCEELECQCQHNFSFSSMTLFTEMHLTKVTDSSTRLRRPCIISKLEVLRHHHSNGKITARAQPIVITLISVAPPPIV</sequence>
<feature type="compositionally biased region" description="Pro residues" evidence="9">
    <location>
        <begin position="264"/>
        <end position="275"/>
    </location>
</feature>
<accession>A0A2T7PFT5</accession>
<evidence type="ECO:0000256" key="4">
    <source>
        <dbReference type="ARBA" id="ARBA00022833"/>
    </source>
</evidence>
<evidence type="ECO:0000313" key="13">
    <source>
        <dbReference type="Proteomes" id="UP000245119"/>
    </source>
</evidence>
<dbReference type="Gene3D" id="3.40.1620.60">
    <property type="match status" value="1"/>
</dbReference>
<evidence type="ECO:0008006" key="14">
    <source>
        <dbReference type="Google" id="ProtNLM"/>
    </source>
</evidence>
<dbReference type="CDD" id="cd09487">
    <property type="entry name" value="SAM_superfamily"/>
    <property type="match status" value="1"/>
</dbReference>
<dbReference type="InterPro" id="IPR024079">
    <property type="entry name" value="MetalloPept_cat_dom_sf"/>
</dbReference>
<evidence type="ECO:0000256" key="9">
    <source>
        <dbReference type="SAM" id="MobiDB-lite"/>
    </source>
</evidence>
<keyword evidence="7" id="KW-0325">Glycoprotein</keyword>
<feature type="active site" evidence="8">
    <location>
        <position position="855"/>
    </location>
</feature>
<dbReference type="SUPFAM" id="SSF47769">
    <property type="entry name" value="SAM/Pointed domain"/>
    <property type="match status" value="1"/>
</dbReference>
<dbReference type="InterPro" id="IPR013761">
    <property type="entry name" value="SAM/pointed_sf"/>
</dbReference>
<evidence type="ECO:0000256" key="2">
    <source>
        <dbReference type="ARBA" id="ARBA00022723"/>
    </source>
</evidence>
<dbReference type="GO" id="GO:0046872">
    <property type="term" value="F:metal ion binding"/>
    <property type="evidence" value="ECO:0007669"/>
    <property type="project" value="UniProtKB-KW"/>
</dbReference>
<dbReference type="SUPFAM" id="SSF55486">
    <property type="entry name" value="Metalloproteases ('zincins'), catalytic domain"/>
    <property type="match status" value="1"/>
</dbReference>
<keyword evidence="2 8" id="KW-0479">Metal-binding</keyword>
<feature type="binding site" evidence="8">
    <location>
        <position position="854"/>
    </location>
    <ligand>
        <name>Zn(2+)</name>
        <dbReference type="ChEBI" id="CHEBI:29105"/>
        <note>catalytic</note>
    </ligand>
</feature>
<dbReference type="Pfam" id="PF01421">
    <property type="entry name" value="Reprolysin"/>
    <property type="match status" value="1"/>
</dbReference>
<gene>
    <name evidence="12" type="ORF">C0Q70_07717</name>
</gene>
<reference evidence="12 13" key="1">
    <citation type="submission" date="2018-04" db="EMBL/GenBank/DDBJ databases">
        <title>The genome of golden apple snail Pomacea canaliculata provides insight into stress tolerance and invasive adaptation.</title>
        <authorList>
            <person name="Liu C."/>
            <person name="Liu B."/>
            <person name="Ren Y."/>
            <person name="Zhang Y."/>
            <person name="Wang H."/>
            <person name="Li S."/>
            <person name="Jiang F."/>
            <person name="Yin L."/>
            <person name="Zhang G."/>
            <person name="Qian W."/>
            <person name="Fan W."/>
        </authorList>
    </citation>
    <scope>NUCLEOTIDE SEQUENCE [LARGE SCALE GENOMIC DNA]</scope>
    <source>
        <strain evidence="12">SZHN2017</strain>
        <tissue evidence="12">Muscle</tissue>
    </source>
</reference>
<dbReference type="AlphaFoldDB" id="A0A2T7PFT5"/>
<evidence type="ECO:0000256" key="7">
    <source>
        <dbReference type="ARBA" id="ARBA00023180"/>
    </source>
</evidence>
<name>A0A2T7PFT5_POMCA</name>
<comment type="caution">
    <text evidence="8">Lacks conserved residue(s) required for the propagation of feature annotation.</text>
</comment>
<keyword evidence="5" id="KW-0482">Metalloprotease</keyword>
<feature type="binding site" evidence="8">
    <location>
        <position position="864"/>
    </location>
    <ligand>
        <name>Zn(2+)</name>
        <dbReference type="ChEBI" id="CHEBI:29105"/>
        <note>catalytic</note>
    </ligand>
</feature>
<evidence type="ECO:0000256" key="8">
    <source>
        <dbReference type="PROSITE-ProRule" id="PRU00276"/>
    </source>
</evidence>
<feature type="region of interest" description="Disordered" evidence="9">
    <location>
        <begin position="359"/>
        <end position="407"/>
    </location>
</feature>
<keyword evidence="3" id="KW-0378">Hydrolase</keyword>
<proteinExistence type="predicted"/>
<dbReference type="EMBL" id="PZQS01000004">
    <property type="protein sequence ID" value="PVD32284.1"/>
    <property type="molecule type" value="Genomic_DNA"/>
</dbReference>
<comment type="caution">
    <text evidence="12">The sequence shown here is derived from an EMBL/GenBank/DDBJ whole genome shotgun (WGS) entry which is preliminary data.</text>
</comment>
<dbReference type="Gene3D" id="3.40.390.10">
    <property type="entry name" value="Collagenase (Catalytic Domain)"/>
    <property type="match status" value="1"/>
</dbReference>
<dbReference type="PROSITE" id="PS50215">
    <property type="entry name" value="ADAM_MEPRO"/>
    <property type="match status" value="1"/>
</dbReference>
<dbReference type="GO" id="GO:0004222">
    <property type="term" value="F:metalloendopeptidase activity"/>
    <property type="evidence" value="ECO:0007669"/>
    <property type="project" value="InterPro"/>
</dbReference>
<feature type="compositionally biased region" description="Basic and acidic residues" evidence="9">
    <location>
        <begin position="360"/>
        <end position="370"/>
    </location>
</feature>
<feature type="domain" description="Peptidase M12B" evidence="11">
    <location>
        <begin position="693"/>
        <end position="911"/>
    </location>
</feature>
<dbReference type="InterPro" id="IPR041645">
    <property type="entry name" value="ADAMTS_CR_2"/>
</dbReference>
<evidence type="ECO:0000313" key="12">
    <source>
        <dbReference type="EMBL" id="PVD32284.1"/>
    </source>
</evidence>
<dbReference type="Gene3D" id="1.10.150.50">
    <property type="entry name" value="Transcription Factor, Ets-1"/>
    <property type="match status" value="1"/>
</dbReference>
<dbReference type="InterPro" id="IPR052281">
    <property type="entry name" value="GAREM"/>
</dbReference>
<dbReference type="Pfam" id="PF17771">
    <property type="entry name" value="ADAMTS_CR_2"/>
    <property type="match status" value="1"/>
</dbReference>
<keyword evidence="1" id="KW-0645">Protease</keyword>
<feature type="region of interest" description="Disordered" evidence="9">
    <location>
        <begin position="258"/>
        <end position="307"/>
    </location>
</feature>
<dbReference type="GO" id="GO:0006508">
    <property type="term" value="P:proteolysis"/>
    <property type="evidence" value="ECO:0007669"/>
    <property type="project" value="UniProtKB-KW"/>
</dbReference>
<feature type="domain" description="SAM" evidence="10">
    <location>
        <begin position="417"/>
        <end position="463"/>
    </location>
</feature>
<evidence type="ECO:0000256" key="5">
    <source>
        <dbReference type="ARBA" id="ARBA00023049"/>
    </source>
</evidence>
<dbReference type="PANTHER" id="PTHR14454">
    <property type="entry name" value="GRB2-ASSOCIATED AND REGULATOR OF MAPK PROTEIN FAMILY MEMBER"/>
    <property type="match status" value="1"/>
</dbReference>
<dbReference type="InterPro" id="IPR001590">
    <property type="entry name" value="Peptidase_M12B"/>
</dbReference>
<evidence type="ECO:0000259" key="11">
    <source>
        <dbReference type="PROSITE" id="PS50215"/>
    </source>
</evidence>
<dbReference type="PROSITE" id="PS50105">
    <property type="entry name" value="SAM_DOMAIN"/>
    <property type="match status" value="1"/>
</dbReference>
<feature type="binding site" evidence="8">
    <location>
        <position position="858"/>
    </location>
    <ligand>
        <name>Zn(2+)</name>
        <dbReference type="ChEBI" id="CHEBI:29105"/>
        <note>catalytic</note>
    </ligand>
</feature>